<evidence type="ECO:0000256" key="4">
    <source>
        <dbReference type="PIRSR" id="PIRSR600246-3"/>
    </source>
</evidence>
<dbReference type="GO" id="GO:0051604">
    <property type="term" value="P:protein maturation"/>
    <property type="evidence" value="ECO:0007669"/>
    <property type="project" value="TreeGrafter"/>
</dbReference>
<dbReference type="GO" id="GO:0005737">
    <property type="term" value="C:cytoplasm"/>
    <property type="evidence" value="ECO:0007669"/>
    <property type="project" value="TreeGrafter"/>
</dbReference>
<dbReference type="GO" id="GO:0004298">
    <property type="term" value="F:threonine-type endopeptidase activity"/>
    <property type="evidence" value="ECO:0007669"/>
    <property type="project" value="TreeGrafter"/>
</dbReference>
<organism evidence="5">
    <name type="scientific">uncultured marine group II/III euryarchaeote AD1000_72_D09</name>
    <dbReference type="NCBI Taxonomy" id="1457805"/>
    <lineage>
        <taxon>Archaea</taxon>
        <taxon>Methanobacteriati</taxon>
        <taxon>Methanobacteriota</taxon>
        <taxon>environmental samples</taxon>
    </lineage>
</organism>
<feature type="site" description="Cleavage; by autolysis" evidence="4">
    <location>
        <begin position="140"/>
        <end position="141"/>
    </location>
</feature>
<evidence type="ECO:0000313" key="5">
    <source>
        <dbReference type="EMBL" id="AIE96058.1"/>
    </source>
</evidence>
<dbReference type="Pfam" id="PF01112">
    <property type="entry name" value="Asparaginase_2"/>
    <property type="match status" value="2"/>
</dbReference>
<gene>
    <name evidence="5" type="primary">ASRGL1</name>
    <name evidence="5" type="synonym">iaaA</name>
</gene>
<keyword evidence="5" id="KW-0378">Hydrolase</keyword>
<dbReference type="Gene3D" id="3.60.20.30">
    <property type="entry name" value="(Glycosyl)asparaginase"/>
    <property type="match status" value="1"/>
</dbReference>
<dbReference type="EMBL" id="KF900468">
    <property type="protein sequence ID" value="AIE96058.1"/>
    <property type="molecule type" value="Genomic_DNA"/>
</dbReference>
<feature type="active site" description="Nucleophile" evidence="2">
    <location>
        <position position="141"/>
    </location>
</feature>
<name>A0A075FXI2_9EURY</name>
<dbReference type="AlphaFoldDB" id="A0A075FXI2"/>
<dbReference type="PANTHER" id="PTHR10188">
    <property type="entry name" value="L-ASPARAGINASE"/>
    <property type="match status" value="1"/>
</dbReference>
<reference evidence="5" key="1">
    <citation type="journal article" date="2014" name="Genome Biol. Evol.">
        <title>Pangenome evidence for extensive interdomain horizontal transfer affecting lineage core and shell genes in uncultured planktonic thaumarchaeota and euryarchaeota.</title>
        <authorList>
            <person name="Deschamps P."/>
            <person name="Zivanovic Y."/>
            <person name="Moreira D."/>
            <person name="Rodriguez-Valera F."/>
            <person name="Lopez-Garcia P."/>
        </authorList>
    </citation>
    <scope>NUCLEOTIDE SEQUENCE</scope>
</reference>
<feature type="binding site" evidence="3">
    <location>
        <begin position="191"/>
        <end position="194"/>
    </location>
    <ligand>
        <name>substrate</name>
    </ligand>
</feature>
<protein>
    <recommendedName>
        <fullName evidence="1">Plant-type L-asparaginase</fullName>
    </recommendedName>
</protein>
<accession>A0A075FXI2</accession>
<evidence type="ECO:0000256" key="2">
    <source>
        <dbReference type="PIRSR" id="PIRSR600246-1"/>
    </source>
</evidence>
<dbReference type="SUPFAM" id="SSF56235">
    <property type="entry name" value="N-terminal nucleophile aminohydrolases (Ntn hydrolases)"/>
    <property type="match status" value="1"/>
</dbReference>
<evidence type="ECO:0000256" key="1">
    <source>
        <dbReference type="ARBA" id="ARBA00044776"/>
    </source>
</evidence>
<dbReference type="PANTHER" id="PTHR10188:SF8">
    <property type="entry name" value="THREONINE ASPARTASE 1"/>
    <property type="match status" value="1"/>
</dbReference>
<feature type="binding site" evidence="3">
    <location>
        <begin position="169"/>
        <end position="172"/>
    </location>
    <ligand>
        <name>substrate</name>
    </ligand>
</feature>
<evidence type="ECO:0000256" key="3">
    <source>
        <dbReference type="PIRSR" id="PIRSR600246-2"/>
    </source>
</evidence>
<dbReference type="InterPro" id="IPR029055">
    <property type="entry name" value="Ntn_hydrolases_N"/>
</dbReference>
<proteinExistence type="predicted"/>
<dbReference type="InterPro" id="IPR000246">
    <property type="entry name" value="Peptidase_T2"/>
</dbReference>
<sequence length="262" mass="26450">MTVPAAVAHGGAGVGPHRLPNIEAAVSRAAEILEAGGSAVEAAIEACVILEDDPVFNAGSGAVFRTDGSVSLDASIQTSDGRMGFVIAMSDTPNPIRVAAALLDEGINGLAGDGARSWADDRGFEKATVEGRPPHDEVSDTVGVVTRDTTGAIACATSTGGCSNRPPGRVGDVPLPGCGYWVQEGVGVGATGIGEAITRSLLSYRVADRIVGGAGLGDGMQWALDEIVEDGAEVGIIALGSDGEGQGLSNRTNMPWASWIGR</sequence>